<dbReference type="PROSITE" id="PS50853">
    <property type="entry name" value="FN3"/>
    <property type="match status" value="5"/>
</dbReference>
<dbReference type="InterPro" id="IPR003961">
    <property type="entry name" value="FN3_dom"/>
</dbReference>
<dbReference type="GeneTree" id="ENSGT00940000154982"/>
<dbReference type="SMART" id="SM00409">
    <property type="entry name" value="IG"/>
    <property type="match status" value="5"/>
</dbReference>
<dbReference type="InterPro" id="IPR050964">
    <property type="entry name" value="Striated_Muscle_Regulatory"/>
</dbReference>
<dbReference type="CDD" id="cd00063">
    <property type="entry name" value="FN3"/>
    <property type="match status" value="5"/>
</dbReference>
<evidence type="ECO:0000256" key="1">
    <source>
        <dbReference type="ARBA" id="ARBA00006692"/>
    </source>
</evidence>
<feature type="domain" description="Fibronectin type-III" evidence="5">
    <location>
        <begin position="467"/>
        <end position="560"/>
    </location>
</feature>
<dbReference type="SUPFAM" id="SSF48726">
    <property type="entry name" value="Immunoglobulin"/>
    <property type="match status" value="4"/>
</dbReference>
<evidence type="ECO:0000256" key="3">
    <source>
        <dbReference type="ARBA" id="ARBA00023319"/>
    </source>
</evidence>
<dbReference type="InterPro" id="IPR013783">
    <property type="entry name" value="Ig-like_fold"/>
</dbReference>
<dbReference type="FunFam" id="2.60.40.10:FF:000134">
    <property type="entry name" value="Myomesin 1"/>
    <property type="match status" value="1"/>
</dbReference>
<feature type="domain" description="Fibronectin type-III" evidence="5">
    <location>
        <begin position="236"/>
        <end position="331"/>
    </location>
</feature>
<accession>A0A8C4R9V6</accession>
<dbReference type="Pfam" id="PF07679">
    <property type="entry name" value="I-set"/>
    <property type="match status" value="2"/>
</dbReference>
<dbReference type="InterPro" id="IPR007110">
    <property type="entry name" value="Ig-like_dom"/>
</dbReference>
<organism evidence="6 7">
    <name type="scientific">Eptatretus burgeri</name>
    <name type="common">Inshore hagfish</name>
    <dbReference type="NCBI Taxonomy" id="7764"/>
    <lineage>
        <taxon>Eukaryota</taxon>
        <taxon>Metazoa</taxon>
        <taxon>Chordata</taxon>
        <taxon>Craniata</taxon>
        <taxon>Vertebrata</taxon>
        <taxon>Cyclostomata</taxon>
        <taxon>Myxini</taxon>
        <taxon>Myxiniformes</taxon>
        <taxon>Myxinidae</taxon>
        <taxon>Eptatretinae</taxon>
        <taxon>Eptatretus</taxon>
    </lineage>
</organism>
<dbReference type="InterPro" id="IPR003598">
    <property type="entry name" value="Ig_sub2"/>
</dbReference>
<dbReference type="SUPFAM" id="SSF49265">
    <property type="entry name" value="Fibronectin type III"/>
    <property type="match status" value="3"/>
</dbReference>
<reference evidence="6" key="2">
    <citation type="submission" date="2025-09" db="UniProtKB">
        <authorList>
            <consortium name="Ensembl"/>
        </authorList>
    </citation>
    <scope>IDENTIFICATION</scope>
</reference>
<evidence type="ECO:0000259" key="5">
    <source>
        <dbReference type="PROSITE" id="PS50853"/>
    </source>
</evidence>
<feature type="domain" description="Ig-like" evidence="4">
    <location>
        <begin position="37"/>
        <end position="70"/>
    </location>
</feature>
<feature type="domain" description="Fibronectin type-III" evidence="5">
    <location>
        <begin position="667"/>
        <end position="760"/>
    </location>
</feature>
<dbReference type="InterPro" id="IPR036116">
    <property type="entry name" value="FN3_sf"/>
</dbReference>
<dbReference type="AlphaFoldDB" id="A0A8C4R9V6"/>
<keyword evidence="2" id="KW-0677">Repeat</keyword>
<dbReference type="PROSITE" id="PS50835">
    <property type="entry name" value="IG_LIKE"/>
    <property type="match status" value="2"/>
</dbReference>
<dbReference type="FunFam" id="2.60.40.10:FF:000179">
    <property type="entry name" value="Myomesin 2"/>
    <property type="match status" value="1"/>
</dbReference>
<dbReference type="Gene3D" id="2.60.40.10">
    <property type="entry name" value="Immunoglobulins"/>
    <property type="match status" value="10"/>
</dbReference>
<dbReference type="InterPro" id="IPR036179">
    <property type="entry name" value="Ig-like_dom_sf"/>
</dbReference>
<evidence type="ECO:0000313" key="7">
    <source>
        <dbReference type="Proteomes" id="UP000694388"/>
    </source>
</evidence>
<keyword evidence="3" id="KW-0393">Immunoglobulin domain</keyword>
<protein>
    <submittedName>
        <fullName evidence="6">Myomesin 1</fullName>
    </submittedName>
</protein>
<dbReference type="PANTHER" id="PTHR13817">
    <property type="entry name" value="TITIN"/>
    <property type="match status" value="1"/>
</dbReference>
<feature type="domain" description="Ig-like" evidence="4">
    <location>
        <begin position="1096"/>
        <end position="1173"/>
    </location>
</feature>
<evidence type="ECO:0000256" key="2">
    <source>
        <dbReference type="ARBA" id="ARBA00022737"/>
    </source>
</evidence>
<dbReference type="Proteomes" id="UP000694388">
    <property type="component" value="Unplaced"/>
</dbReference>
<evidence type="ECO:0000259" key="4">
    <source>
        <dbReference type="PROSITE" id="PS50835"/>
    </source>
</evidence>
<dbReference type="Ensembl" id="ENSEBUT00000027084.1">
    <property type="protein sequence ID" value="ENSEBUP00000026508.1"/>
    <property type="gene ID" value="ENSEBUG00000016309.1"/>
</dbReference>
<dbReference type="Pfam" id="PF00041">
    <property type="entry name" value="fn3"/>
    <property type="match status" value="3"/>
</dbReference>
<feature type="domain" description="Fibronectin type-III" evidence="5">
    <location>
        <begin position="363"/>
        <end position="462"/>
    </location>
</feature>
<comment type="similarity">
    <text evidence="1">Belongs to the protein kinase superfamily. CAMK Ser/Thr protein kinase family.</text>
</comment>
<dbReference type="InterPro" id="IPR003599">
    <property type="entry name" value="Ig_sub"/>
</dbReference>
<dbReference type="SMART" id="SM00060">
    <property type="entry name" value="FN3"/>
    <property type="match status" value="5"/>
</dbReference>
<dbReference type="FunFam" id="2.60.40.10:FF:000080">
    <property type="entry name" value="Myosin light chain kinase, smooth muscle"/>
    <property type="match status" value="1"/>
</dbReference>
<evidence type="ECO:0000313" key="6">
    <source>
        <dbReference type="Ensembl" id="ENSEBUP00000026508.1"/>
    </source>
</evidence>
<sequence>MLIDRTQIKIFKSHVRTAVHTTTQQNKKRREQVPRLPEFLIKPRSRVVWEKSNAKFTCTLQGFPEPRVRWCDANDSAQYRVFATNIEGKVSVFATLVVKSTFVKLTNIDSVIIFLVTDLLVPGIDDNQNVISIRDKFGVSFGTEGETLTLSCTVFTYPKEKHGFPIIQWWQDDQQLCESELVQTYWDGERATLVLACLNKDAEGLYTIRVAIPAGQAEHSAHVFVRDAPSSSPGVPPAPLDFISDTNLLNDLASFSDVGFSSFEILELCSLRCEEGSRDWLPCNSVPIVVARFPLMGLLPGCSYQFRVRAVGTAGTGRASQPTQPLVVLDPRCDLQGKAASAPYTGQITVTEEEPSDATVPGPPRELRVSESTRSFIILRWTPPTSQSLLTTSEAVTYYVEKVSNKDSWERLNGDNPIRGLQYAVLDVPEGKSFHFRVLACNSAGEGPASKACGPVSLTDWLPAPSAPENVQASRCSDSSVQLSWEASESRQGLLGYYIECRVVGETDWNSCHNKPITNTRFEVYGLKKGQEYEFRVHAVNATGFSNYSGTTEPIIVQAAIATPSPPRDVVVLSCTRHSMVLGWKEPAKTGGCAITRYHVDSYSEDGSLETCFSTKGPERLLEVTGLKEGAQYKFCVSAENLVGIGKPSKESEAMNCCAWEFPEPGPCRDLRVTEIRNDSVTLSWKCPPYLGQTAISGYFLEVRLSEEGTWRRVNESETSSTFLKVPTCTAYSTMCPIVNDLSVYFVHYSTKLIFGDPSMGDLGMYECTVDGVEGISASYTITEKGDILNFIVVPLKSGLAVELQDRGRVRLWTSAEHLSSTCQARCIFNDNVISPGQKYDIRIDRNAGLVEILMDRLLPEDEGSYSVQLKDGAAESETTLVFIGEGIGGFYEIICGPHFTEPLTWEVTQECNVKLFAKVGNIKNTTSVLWFKDDKQVMVDEDHDFNYGFCSLLISQITRRDEGVFSLELKDERGREITLLDLTMTGMRKPLCNRISPLLAIFQGRTITIEGLNIPAPQVCFDDFHRCSYAARIQAGVTENKIWIQIKEPTEKDKGHYTLELQAGDEITKELELLNINLYRGKVLGGLADVVTIMEGKSLNLTCVVSGEPVPEVCWLKGKQNMSSDERYLMSYDKDGYSASLIISDVKHEDTGEYHVFVRNKYGSDTVSFTVSVYLPGQELPSSLV</sequence>
<dbReference type="SMART" id="SM00408">
    <property type="entry name" value="IGc2"/>
    <property type="match status" value="1"/>
</dbReference>
<reference evidence="6" key="1">
    <citation type="submission" date="2025-08" db="UniProtKB">
        <authorList>
            <consortium name="Ensembl"/>
        </authorList>
    </citation>
    <scope>IDENTIFICATION</scope>
</reference>
<name>A0A8C4R9V6_EPTBU</name>
<proteinExistence type="inferred from homology"/>
<dbReference type="OMA" id="NIETIFX"/>
<dbReference type="InterPro" id="IPR013098">
    <property type="entry name" value="Ig_I-set"/>
</dbReference>
<feature type="domain" description="Fibronectin type-III" evidence="5">
    <location>
        <begin position="566"/>
        <end position="660"/>
    </location>
</feature>
<keyword evidence="7" id="KW-1185">Reference proteome</keyword>
<dbReference type="PANTHER" id="PTHR13817:SF151">
    <property type="entry name" value="TITIN"/>
    <property type="match status" value="1"/>
</dbReference>